<dbReference type="RefSeq" id="XP_009174140.1">
    <property type="nucleotide sequence ID" value="XM_009175876.1"/>
</dbReference>
<evidence type="ECO:0000313" key="3">
    <source>
        <dbReference type="EMBL" id="KER22118.1"/>
    </source>
</evidence>
<evidence type="ECO:0000313" key="4">
    <source>
        <dbReference type="Proteomes" id="UP000054324"/>
    </source>
</evidence>
<reference evidence="3 4" key="1">
    <citation type="submission" date="2013-11" db="EMBL/GenBank/DDBJ databases">
        <title>Opisthorchis viverrini - life in the bile duct.</title>
        <authorList>
            <person name="Young N.D."/>
            <person name="Nagarajan N."/>
            <person name="Lin S.J."/>
            <person name="Korhonen P.K."/>
            <person name="Jex A.R."/>
            <person name="Hall R.S."/>
            <person name="Safavi-Hemami H."/>
            <person name="Kaewkong W."/>
            <person name="Bertrand D."/>
            <person name="Gao S."/>
            <person name="Seet Q."/>
            <person name="Wongkham S."/>
            <person name="Teh B.T."/>
            <person name="Wongkham C."/>
            <person name="Intapan P.M."/>
            <person name="Maleewong W."/>
            <person name="Yang X."/>
            <person name="Hu M."/>
            <person name="Wang Z."/>
            <person name="Hofmann A."/>
            <person name="Sternberg P.W."/>
            <person name="Tan P."/>
            <person name="Wang J."/>
            <person name="Gasser R.B."/>
        </authorList>
    </citation>
    <scope>NUCLEOTIDE SEQUENCE [LARGE SCALE GENOMIC DNA]</scope>
</reference>
<feature type="region of interest" description="Disordered" evidence="1">
    <location>
        <begin position="271"/>
        <end position="291"/>
    </location>
</feature>
<sequence length="291" mass="32333">MWKSWLLPNKVNDSAQSASLTKNTCIRSDVLRLVTVRRTYASVTHILTDHGTFQRSGLTDNERITRPDTGLRFIPAILSVPLLATPSEQLQIIRQGSKTLICILFTKTEYQFSPRTRLPELSWIFIDCCSIPSKCDSTNSATDFTSLGEFHTALRMLIPTVKPRPETGANKDMLVLRIAIGLIACCVPVAIIFGFILGRRNYKPQRAVPNNRTSHHLDGCVTCRTRAERTHALIGQNASQSETIVLNQHSRTGGLAAALLQISGEFKMQRNDSISDPDRCETVNPFSNIPG</sequence>
<dbReference type="GeneID" id="20323883"/>
<protein>
    <submittedName>
        <fullName evidence="3">Uncharacterized protein</fullName>
    </submittedName>
</protein>
<accession>A0A074Z4Y1</accession>
<dbReference type="AlphaFoldDB" id="A0A074Z4Y1"/>
<proteinExistence type="predicted"/>
<keyword evidence="2" id="KW-0472">Membrane</keyword>
<gene>
    <name evidence="3" type="ORF">T265_09715</name>
</gene>
<evidence type="ECO:0000256" key="1">
    <source>
        <dbReference type="SAM" id="MobiDB-lite"/>
    </source>
</evidence>
<dbReference type="Proteomes" id="UP000054324">
    <property type="component" value="Unassembled WGS sequence"/>
</dbReference>
<dbReference type="CTD" id="20323883"/>
<evidence type="ECO:0000256" key="2">
    <source>
        <dbReference type="SAM" id="Phobius"/>
    </source>
</evidence>
<dbReference type="EMBL" id="KL596918">
    <property type="protein sequence ID" value="KER22118.1"/>
    <property type="molecule type" value="Genomic_DNA"/>
</dbReference>
<keyword evidence="2" id="KW-1133">Transmembrane helix</keyword>
<organism evidence="3 4">
    <name type="scientific">Opisthorchis viverrini</name>
    <name type="common">Southeast Asian liver fluke</name>
    <dbReference type="NCBI Taxonomy" id="6198"/>
    <lineage>
        <taxon>Eukaryota</taxon>
        <taxon>Metazoa</taxon>
        <taxon>Spiralia</taxon>
        <taxon>Lophotrochozoa</taxon>
        <taxon>Platyhelminthes</taxon>
        <taxon>Trematoda</taxon>
        <taxon>Digenea</taxon>
        <taxon>Opisthorchiida</taxon>
        <taxon>Opisthorchiata</taxon>
        <taxon>Opisthorchiidae</taxon>
        <taxon>Opisthorchis</taxon>
    </lineage>
</organism>
<keyword evidence="2" id="KW-0812">Transmembrane</keyword>
<dbReference type="KEGG" id="ovi:T265_09715"/>
<keyword evidence="4" id="KW-1185">Reference proteome</keyword>
<feature type="transmembrane region" description="Helical" evidence="2">
    <location>
        <begin position="174"/>
        <end position="197"/>
    </location>
</feature>
<name>A0A074Z4Y1_OPIVI</name>